<feature type="compositionally biased region" description="Pro residues" evidence="1">
    <location>
        <begin position="136"/>
        <end position="146"/>
    </location>
</feature>
<dbReference type="Gene3D" id="1.10.472.80">
    <property type="entry name" value="Ypt/Rab-GAP domain of gyp1p, domain 3"/>
    <property type="match status" value="1"/>
</dbReference>
<name>A0A8K0UL46_9AGAR</name>
<dbReference type="GO" id="GO:0005096">
    <property type="term" value="F:GTPase activator activity"/>
    <property type="evidence" value="ECO:0007669"/>
    <property type="project" value="TreeGrafter"/>
</dbReference>
<dbReference type="Gene3D" id="1.10.10.750">
    <property type="entry name" value="Ypt/Rab-GAP domain of gyp1p, domain 1"/>
    <property type="match status" value="1"/>
</dbReference>
<feature type="compositionally biased region" description="Polar residues" evidence="1">
    <location>
        <begin position="83"/>
        <end position="93"/>
    </location>
</feature>
<evidence type="ECO:0000313" key="4">
    <source>
        <dbReference type="Proteomes" id="UP000813824"/>
    </source>
</evidence>
<feature type="compositionally biased region" description="Low complexity" evidence="1">
    <location>
        <begin position="173"/>
        <end position="197"/>
    </location>
</feature>
<feature type="compositionally biased region" description="Low complexity" evidence="1">
    <location>
        <begin position="231"/>
        <end position="246"/>
    </location>
</feature>
<dbReference type="SUPFAM" id="SSF47923">
    <property type="entry name" value="Ypt/Rab-GAP domain of gyp1p"/>
    <property type="match status" value="2"/>
</dbReference>
<dbReference type="EMBL" id="JAEVFJ010000020">
    <property type="protein sequence ID" value="KAH8099322.1"/>
    <property type="molecule type" value="Genomic_DNA"/>
</dbReference>
<sequence length="639" mass="71176">MDELSEEELNTALNNGASKNGQQHHGFDVDDAFADSDDNDTSFEFSPAAIREEMARNMKHSWNADEDVEVSVPSIGYVDPDASVSTFDINGSPNDGPASLSSLQSPPPITRSLSQAGSFNDVQFSSEFSSISLSDPSPPDSSPQPEPEPETVHEDVEEPVSPYPAVQIDVSRPVAQVVTVTPTTADTASTADSVASSHDPSTVRSDGYEQSPRNSASAPSLSIPPSPLPVTPFSAPANNTPAASANRTRHRTAKSMGPSALDKVISKTRPKHLPPKDRKEDSKHMADWEVMMKQSRAIEEKRRKALQERRFQREKRVEASIALWEREILPDWTVVHRNSRLRKLWWQGVPTKLRATMWQNAVGNALALSKDAFKGYMARANRALAAGTFPPAILEYIEADIATSLPTLHLFAPGRGPLYQDLKDMLCAWTVARSDEGLGYVPGVSKIAAMLLMNMSPAQGFLVMRNLLERHCMRSFYGGHTSQADVAAYYRIFDTLLADGMPKIYFNFKQHQISPAAYLPEWLIPLFLDHLPFEACARLWDILLLEGDSFLYRAALGILAVLEPRLFFPDRQELLELLKGENKAAIEVAKRDGRILEGAAKYEIYGVDEEALWERIESMEEWWKESTWTRLIQRELPDL</sequence>
<dbReference type="OrthoDB" id="289721at2759"/>
<feature type="region of interest" description="Disordered" evidence="1">
    <location>
        <begin position="76"/>
        <end position="260"/>
    </location>
</feature>
<evidence type="ECO:0000256" key="1">
    <source>
        <dbReference type="SAM" id="MobiDB-lite"/>
    </source>
</evidence>
<dbReference type="InterPro" id="IPR050302">
    <property type="entry name" value="Rab_GAP_TBC_domain"/>
</dbReference>
<proteinExistence type="predicted"/>
<feature type="compositionally biased region" description="Polar residues" evidence="1">
    <location>
        <begin position="11"/>
        <end position="23"/>
    </location>
</feature>
<feature type="compositionally biased region" description="Low complexity" evidence="1">
    <location>
        <begin position="123"/>
        <end position="135"/>
    </location>
</feature>
<dbReference type="InterPro" id="IPR000195">
    <property type="entry name" value="Rab-GAP-TBC_dom"/>
</dbReference>
<dbReference type="Pfam" id="PF00566">
    <property type="entry name" value="RabGAP-TBC"/>
    <property type="match status" value="1"/>
</dbReference>
<feature type="compositionally biased region" description="Acidic residues" evidence="1">
    <location>
        <begin position="29"/>
        <end position="40"/>
    </location>
</feature>
<feature type="compositionally biased region" description="Polar residues" evidence="1">
    <location>
        <begin position="111"/>
        <end position="122"/>
    </location>
</feature>
<accession>A0A8K0UL46</accession>
<feature type="region of interest" description="Disordered" evidence="1">
    <location>
        <begin position="1"/>
        <end position="40"/>
    </location>
</feature>
<dbReference type="PROSITE" id="PS50086">
    <property type="entry name" value="TBC_RABGAP"/>
    <property type="match status" value="1"/>
</dbReference>
<dbReference type="SMART" id="SM00164">
    <property type="entry name" value="TBC"/>
    <property type="match status" value="1"/>
</dbReference>
<dbReference type="PANTHER" id="PTHR47219">
    <property type="entry name" value="RAB GTPASE-ACTIVATING PROTEIN 1-LIKE"/>
    <property type="match status" value="1"/>
</dbReference>
<dbReference type="Gene3D" id="1.10.8.270">
    <property type="entry name" value="putative rabgap domain of human tbc1 domain family member 14 like domains"/>
    <property type="match status" value="1"/>
</dbReference>
<dbReference type="PANTHER" id="PTHR47219:SF15">
    <property type="entry name" value="TBC1 DOMAIN FAMILY MEMBER 12 ISOFORM X1"/>
    <property type="match status" value="1"/>
</dbReference>
<keyword evidence="4" id="KW-1185">Reference proteome</keyword>
<dbReference type="GO" id="GO:0031267">
    <property type="term" value="F:small GTPase binding"/>
    <property type="evidence" value="ECO:0007669"/>
    <property type="project" value="TreeGrafter"/>
</dbReference>
<reference evidence="3" key="1">
    <citation type="journal article" date="2021" name="New Phytol.">
        <title>Evolutionary innovations through gain and loss of genes in the ectomycorrhizal Boletales.</title>
        <authorList>
            <person name="Wu G."/>
            <person name="Miyauchi S."/>
            <person name="Morin E."/>
            <person name="Kuo A."/>
            <person name="Drula E."/>
            <person name="Varga T."/>
            <person name="Kohler A."/>
            <person name="Feng B."/>
            <person name="Cao Y."/>
            <person name="Lipzen A."/>
            <person name="Daum C."/>
            <person name="Hundley H."/>
            <person name="Pangilinan J."/>
            <person name="Johnson J."/>
            <person name="Barry K."/>
            <person name="LaButti K."/>
            <person name="Ng V."/>
            <person name="Ahrendt S."/>
            <person name="Min B."/>
            <person name="Choi I.G."/>
            <person name="Park H."/>
            <person name="Plett J.M."/>
            <person name="Magnuson J."/>
            <person name="Spatafora J.W."/>
            <person name="Nagy L.G."/>
            <person name="Henrissat B."/>
            <person name="Grigoriev I.V."/>
            <person name="Yang Z.L."/>
            <person name="Xu J."/>
            <person name="Martin F.M."/>
        </authorList>
    </citation>
    <scope>NUCLEOTIDE SEQUENCE</scope>
    <source>
        <strain evidence="3">KKN 215</strain>
    </source>
</reference>
<organism evidence="3 4">
    <name type="scientific">Cristinia sonorae</name>
    <dbReference type="NCBI Taxonomy" id="1940300"/>
    <lineage>
        <taxon>Eukaryota</taxon>
        <taxon>Fungi</taxon>
        <taxon>Dikarya</taxon>
        <taxon>Basidiomycota</taxon>
        <taxon>Agaricomycotina</taxon>
        <taxon>Agaricomycetes</taxon>
        <taxon>Agaricomycetidae</taxon>
        <taxon>Agaricales</taxon>
        <taxon>Pleurotineae</taxon>
        <taxon>Stephanosporaceae</taxon>
        <taxon>Cristinia</taxon>
    </lineage>
</organism>
<protein>
    <submittedName>
        <fullName evidence="3">RabGAP/TBC</fullName>
    </submittedName>
</protein>
<dbReference type="AlphaFoldDB" id="A0A8K0UL46"/>
<evidence type="ECO:0000259" key="2">
    <source>
        <dbReference type="PROSITE" id="PS50086"/>
    </source>
</evidence>
<gene>
    <name evidence="3" type="ORF">BXZ70DRAFT_292367</name>
</gene>
<dbReference type="InterPro" id="IPR035969">
    <property type="entry name" value="Rab-GAP_TBC_sf"/>
</dbReference>
<comment type="caution">
    <text evidence="3">The sequence shown here is derived from an EMBL/GenBank/DDBJ whole genome shotgun (WGS) entry which is preliminary data.</text>
</comment>
<feature type="domain" description="Rab-GAP TBC" evidence="2">
    <location>
        <begin position="348"/>
        <end position="547"/>
    </location>
</feature>
<dbReference type="Proteomes" id="UP000813824">
    <property type="component" value="Unassembled WGS sequence"/>
</dbReference>
<evidence type="ECO:0000313" key="3">
    <source>
        <dbReference type="EMBL" id="KAH8099322.1"/>
    </source>
</evidence>